<comment type="caution">
    <text evidence="2">The sequence shown here is derived from an EMBL/GenBank/DDBJ whole genome shotgun (WGS) entry which is preliminary data.</text>
</comment>
<sequence length="784" mass="87790">MIFFDTAEEWDAAALERVLSGEPTGENSSYVPDPALKALEGRAIEAMENVYQLLEAAERRDAVTKNSEVALRALKARCLTPDVDDSGSSSSSGSGSGSGLNSDSEPKSSSSSSDRDLTEELESDSENGSGQDNLSEDTSESEADSDADYTDNKSPSESYTLPNRLYAPSGLRISTKSVDQEPKAPTAQSPPTSKQGNSSKQAKLTSNRKAEKKKRRKAERQKVKQAENDFLDFLDRMIDELDNLRTLGISSTELFLKQHYAKKRTEKAGDEAQQAILTSRFRDSVERMIIELFRIGLPHAGGQISTEDAEVIANCALMVGLQQGVEIPYDEFQEAIVGITEAITSRPKKVNEAQFSGLGIRAAPALRLKSDTEPKLPSDKTNSDGKLGPTGRKKGFFGWAAKFFQPSGKTAGFIPPAEESRDYTIKDKWTEKDLETATGGRHPFIDPEITLILQGVHGDAHETYENNERYIWGCEYLEADLEDITIETLPSNGKQKPGHKSPEDASYYCKFTTRLFSSINTWIEKYIIPTRKTASIKIDSFTVLPVIQQTLRKFDYFEESDFITPAGEKSLKKRNLRRRIKRQMFFQYLFYQVLYENIWSKWLYGLDDYLEAHVLNIAGLDETQKQTKQGHFARGRWFTDNIRRKPTGMTQTVLDHQAHIATTLRQLFVPLLNSNNAGPGPTNRRMCTSAEKELLLIISDAQALQLMFQSEVTFHQIIFDWPGARFDKQWMVNAANSTDMERLGGQPVPGKTSGLTSEDKIDFVFQPGLYIEEAAEIYEYIVVA</sequence>
<protein>
    <submittedName>
        <fullName evidence="2">Uncharacterized protein</fullName>
    </submittedName>
</protein>
<accession>A0AAN8RUT2</accession>
<proteinExistence type="predicted"/>
<feature type="compositionally biased region" description="Basic residues" evidence="1">
    <location>
        <begin position="210"/>
        <end position="219"/>
    </location>
</feature>
<feature type="compositionally biased region" description="Polar residues" evidence="1">
    <location>
        <begin position="186"/>
        <end position="207"/>
    </location>
</feature>
<evidence type="ECO:0000313" key="2">
    <source>
        <dbReference type="EMBL" id="KAK6515576.1"/>
    </source>
</evidence>
<feature type="compositionally biased region" description="Acidic residues" evidence="1">
    <location>
        <begin position="134"/>
        <end position="149"/>
    </location>
</feature>
<feature type="region of interest" description="Disordered" evidence="1">
    <location>
        <begin position="369"/>
        <end position="390"/>
    </location>
</feature>
<organism evidence="2 3">
    <name type="scientific">Arthrobotrys conoides</name>
    <dbReference type="NCBI Taxonomy" id="74498"/>
    <lineage>
        <taxon>Eukaryota</taxon>
        <taxon>Fungi</taxon>
        <taxon>Dikarya</taxon>
        <taxon>Ascomycota</taxon>
        <taxon>Pezizomycotina</taxon>
        <taxon>Orbiliomycetes</taxon>
        <taxon>Orbiliales</taxon>
        <taxon>Orbiliaceae</taxon>
        <taxon>Arthrobotrys</taxon>
    </lineage>
</organism>
<keyword evidence="3" id="KW-1185">Reference proteome</keyword>
<reference evidence="2 3" key="1">
    <citation type="submission" date="2019-10" db="EMBL/GenBank/DDBJ databases">
        <authorList>
            <person name="Palmer J.M."/>
        </authorList>
    </citation>
    <scope>NUCLEOTIDE SEQUENCE [LARGE SCALE GENOMIC DNA]</scope>
    <source>
        <strain evidence="2 3">TWF506</strain>
    </source>
</reference>
<gene>
    <name evidence="2" type="ORF">TWF506_007906</name>
</gene>
<evidence type="ECO:0000256" key="1">
    <source>
        <dbReference type="SAM" id="MobiDB-lite"/>
    </source>
</evidence>
<evidence type="ECO:0000313" key="3">
    <source>
        <dbReference type="Proteomes" id="UP001307849"/>
    </source>
</evidence>
<feature type="compositionally biased region" description="Basic and acidic residues" evidence="1">
    <location>
        <begin position="369"/>
        <end position="383"/>
    </location>
</feature>
<dbReference type="Proteomes" id="UP001307849">
    <property type="component" value="Unassembled WGS sequence"/>
</dbReference>
<name>A0AAN8RUT2_9PEZI</name>
<feature type="compositionally biased region" description="Polar residues" evidence="1">
    <location>
        <begin position="152"/>
        <end position="161"/>
    </location>
</feature>
<dbReference type="AlphaFoldDB" id="A0AAN8RUT2"/>
<dbReference type="EMBL" id="JAVHJM010000004">
    <property type="protein sequence ID" value="KAK6515576.1"/>
    <property type="molecule type" value="Genomic_DNA"/>
</dbReference>
<feature type="region of interest" description="Disordered" evidence="1">
    <location>
        <begin position="80"/>
        <end position="223"/>
    </location>
</feature>